<evidence type="ECO:0000313" key="1">
    <source>
        <dbReference type="EMBL" id="MEK0083085.1"/>
    </source>
</evidence>
<dbReference type="RefSeq" id="WP_418158932.1">
    <property type="nucleotide sequence ID" value="NZ_JBBLZC010000006.1"/>
</dbReference>
<name>A0ABU8XRN8_9PROT</name>
<organism evidence="1 2">
    <name type="scientific">Benzoatithermus flavus</name>
    <dbReference type="NCBI Taxonomy" id="3108223"/>
    <lineage>
        <taxon>Bacteria</taxon>
        <taxon>Pseudomonadati</taxon>
        <taxon>Pseudomonadota</taxon>
        <taxon>Alphaproteobacteria</taxon>
        <taxon>Geminicoccales</taxon>
        <taxon>Geminicoccaceae</taxon>
        <taxon>Benzoatithermus</taxon>
    </lineage>
</organism>
<evidence type="ECO:0000313" key="2">
    <source>
        <dbReference type="Proteomes" id="UP001375743"/>
    </source>
</evidence>
<reference evidence="1 2" key="1">
    <citation type="submission" date="2024-01" db="EMBL/GenBank/DDBJ databases">
        <title>Multi-omics insights into the function and evolution of sodium benzoate biodegradation pathways in Benzoatithermus flavus gen. nov., sp. nov. from hot spring.</title>
        <authorList>
            <person name="Hu C.-J."/>
            <person name="Li W.-J."/>
        </authorList>
    </citation>
    <scope>NUCLEOTIDE SEQUENCE [LARGE SCALE GENOMIC DNA]</scope>
    <source>
        <strain evidence="1 2">SYSU G07066</strain>
    </source>
</reference>
<protein>
    <submittedName>
        <fullName evidence="1">3-keto-5-aminohexanoate cleavage protein</fullName>
    </submittedName>
</protein>
<dbReference type="PANTHER" id="PTHR37418">
    <property type="entry name" value="3-KETO-5-AMINOHEXANOATE CLEAVAGE ENZYME-RELATED"/>
    <property type="match status" value="1"/>
</dbReference>
<gene>
    <name evidence="1" type="ORF">U1T56_07975</name>
</gene>
<dbReference type="InterPro" id="IPR013785">
    <property type="entry name" value="Aldolase_TIM"/>
</dbReference>
<sequence>MIVQACLNGARPRDFHPRLPVTVAAIVADAVEAVAAGAAELHLHVRGADGAESLAPAAVDATLAALRDRLPGTLIGISTGAWIEQDDDRRLAMIDGWRLLPDHASVNLGEAGAPAVVERLHRRGIGVEAGLASAADAERLVRLGLAPLALRILVEIEEQALDAAMASADAILAVLARAGIRKPVLLHGFDATVWPFVARAARQGFSARVGLEDGATLPDGTTAAANAALVAAAVAMMRRV</sequence>
<dbReference type="EMBL" id="JBBLZC010000006">
    <property type="protein sequence ID" value="MEK0083085.1"/>
    <property type="molecule type" value="Genomic_DNA"/>
</dbReference>
<dbReference type="Gene3D" id="3.20.20.70">
    <property type="entry name" value="Aldolase class I"/>
    <property type="match status" value="2"/>
</dbReference>
<comment type="caution">
    <text evidence="1">The sequence shown here is derived from an EMBL/GenBank/DDBJ whole genome shotgun (WGS) entry which is preliminary data.</text>
</comment>
<dbReference type="PANTHER" id="PTHR37418:SF1">
    <property type="entry name" value="3-KETO-5-AMINOHEXANOATE CLEAVAGE PROTEIN"/>
    <property type="match status" value="1"/>
</dbReference>
<keyword evidence="2" id="KW-1185">Reference proteome</keyword>
<dbReference type="Proteomes" id="UP001375743">
    <property type="component" value="Unassembled WGS sequence"/>
</dbReference>
<dbReference type="Pfam" id="PF05853">
    <property type="entry name" value="BKACE"/>
    <property type="match status" value="1"/>
</dbReference>
<dbReference type="InterPro" id="IPR008567">
    <property type="entry name" value="BKACE"/>
</dbReference>
<proteinExistence type="predicted"/>
<accession>A0ABU8XRN8</accession>